<accession>A0A7R8CBB8</accession>
<dbReference type="Gene3D" id="1.10.238.10">
    <property type="entry name" value="EF-hand"/>
    <property type="match status" value="1"/>
</dbReference>
<organism evidence="2 3">
    <name type="scientific">Lepeophtheirus salmonis</name>
    <name type="common">Salmon louse</name>
    <name type="synonym">Caligus salmonis</name>
    <dbReference type="NCBI Taxonomy" id="72036"/>
    <lineage>
        <taxon>Eukaryota</taxon>
        <taxon>Metazoa</taxon>
        <taxon>Ecdysozoa</taxon>
        <taxon>Arthropoda</taxon>
        <taxon>Crustacea</taxon>
        <taxon>Multicrustacea</taxon>
        <taxon>Hexanauplia</taxon>
        <taxon>Copepoda</taxon>
        <taxon>Siphonostomatoida</taxon>
        <taxon>Caligidae</taxon>
        <taxon>Lepeophtheirus</taxon>
    </lineage>
</organism>
<dbReference type="PROSITE" id="PS51229">
    <property type="entry name" value="DCUN1"/>
    <property type="match status" value="1"/>
</dbReference>
<protein>
    <recommendedName>
        <fullName evidence="1">Defective in cullin neddylation protein</fullName>
    </recommendedName>
</protein>
<comment type="function">
    <text evidence="1">Neddylation of cullins play an essential role in the regulation of SCF-type complexes activity.</text>
</comment>
<dbReference type="InterPro" id="IPR042460">
    <property type="entry name" value="DCN1-like_PONY"/>
</dbReference>
<dbReference type="PANTHER" id="PTHR12281:SF31">
    <property type="entry name" value="DCN1-LIKE PROTEIN 3"/>
    <property type="match status" value="1"/>
</dbReference>
<evidence type="ECO:0000256" key="1">
    <source>
        <dbReference type="RuleBase" id="RU410713"/>
    </source>
</evidence>
<dbReference type="Gene3D" id="1.10.238.200">
    <property type="entry name" value="Cullin, PONY binding domain"/>
    <property type="match status" value="1"/>
</dbReference>
<sequence length="375" mass="42856">MSIRKRNVIDRSPSAWVDKQVEEASLPLERSPADMVRSDRLISIRHTAYISGTDGGVVFGAQGCVSGGRCFCCYEGHKRQRRSSYGGKSKKEVKTLTDLISVSEYEKEEPRQETPLEERRALTPLKIVSESDISALFDIYHDSENLILSEGVQKLCADLELQPEEFRILILAWKCKAERMCRLTRLEFIEGLKSLGADDVASLKRHLTECSVRVNEVQESSSNFSYNASFRDLYRFTYKFGLEPGQRILPTEMATSLWQLVFSQRTSSQSLNIILPKWFHFLKIHPFIRGISKDTWNMFLNFLEIVGSDLSSYDDTEAWPSLLDDFVEFENDKLNQNIVDIKDANNDKYSALCTNPYGCDCIFSFLIPNLSVTVK</sequence>
<gene>
    <name evidence="2" type="ORF">LSAA_1245</name>
</gene>
<dbReference type="GO" id="GO:0097602">
    <property type="term" value="F:cullin family protein binding"/>
    <property type="evidence" value="ECO:0007669"/>
    <property type="project" value="TreeGrafter"/>
</dbReference>
<reference evidence="2" key="1">
    <citation type="submission" date="2021-02" db="EMBL/GenBank/DDBJ databases">
        <authorList>
            <person name="Bekaert M."/>
        </authorList>
    </citation>
    <scope>NUCLEOTIDE SEQUENCE</scope>
    <source>
        <strain evidence="2">IoA-00</strain>
    </source>
</reference>
<dbReference type="PANTHER" id="PTHR12281">
    <property type="entry name" value="RP42 RELATED"/>
    <property type="match status" value="1"/>
</dbReference>
<evidence type="ECO:0000313" key="3">
    <source>
        <dbReference type="Proteomes" id="UP000675881"/>
    </source>
</evidence>
<dbReference type="EMBL" id="HG994580">
    <property type="protein sequence ID" value="CAF2759124.1"/>
    <property type="molecule type" value="Genomic_DNA"/>
</dbReference>
<dbReference type="GO" id="GO:0045116">
    <property type="term" value="P:protein neddylation"/>
    <property type="evidence" value="ECO:0007669"/>
    <property type="project" value="TreeGrafter"/>
</dbReference>
<dbReference type="OrthoDB" id="27198at2759"/>
<dbReference type="GO" id="GO:2000436">
    <property type="term" value="P:positive regulation of protein neddylation"/>
    <property type="evidence" value="ECO:0007669"/>
    <property type="project" value="UniProtKB-ARBA"/>
</dbReference>
<keyword evidence="3" id="KW-1185">Reference proteome</keyword>
<dbReference type="FunFam" id="1.10.238.200:FF:000003">
    <property type="entry name" value="DCN1-like protein 3"/>
    <property type="match status" value="1"/>
</dbReference>
<dbReference type="Pfam" id="PF03556">
    <property type="entry name" value="Cullin_binding"/>
    <property type="match status" value="1"/>
</dbReference>
<dbReference type="InterPro" id="IPR014764">
    <property type="entry name" value="DCN-prot"/>
</dbReference>
<dbReference type="GO" id="GO:0031624">
    <property type="term" value="F:ubiquitin conjugating enzyme binding"/>
    <property type="evidence" value="ECO:0007669"/>
    <property type="project" value="TreeGrafter"/>
</dbReference>
<name>A0A7R8CBB8_LEPSM</name>
<dbReference type="Proteomes" id="UP000675881">
    <property type="component" value="Chromosome 1"/>
</dbReference>
<dbReference type="AlphaFoldDB" id="A0A7R8CBB8"/>
<proteinExistence type="predicted"/>
<evidence type="ECO:0000313" key="2">
    <source>
        <dbReference type="EMBL" id="CAF2759124.1"/>
    </source>
</evidence>
<dbReference type="GO" id="GO:0032182">
    <property type="term" value="F:ubiquitin-like protein binding"/>
    <property type="evidence" value="ECO:0007669"/>
    <property type="project" value="TreeGrafter"/>
</dbReference>
<dbReference type="GO" id="GO:0005886">
    <property type="term" value="C:plasma membrane"/>
    <property type="evidence" value="ECO:0007669"/>
    <property type="project" value="UniProtKB-ARBA"/>
</dbReference>
<dbReference type="GO" id="GO:0000151">
    <property type="term" value="C:ubiquitin ligase complex"/>
    <property type="evidence" value="ECO:0007669"/>
    <property type="project" value="TreeGrafter"/>
</dbReference>
<dbReference type="InterPro" id="IPR005176">
    <property type="entry name" value="PONY_dom"/>
</dbReference>